<evidence type="ECO:0000256" key="3">
    <source>
        <dbReference type="ARBA" id="ARBA00023239"/>
    </source>
</evidence>
<evidence type="ECO:0000256" key="1">
    <source>
        <dbReference type="ARBA" id="ARBA00001933"/>
    </source>
</evidence>
<dbReference type="AlphaFoldDB" id="Q97AP7"/>
<dbReference type="OrthoDB" id="85597at2157"/>
<keyword evidence="2" id="KW-0663">Pyridoxal phosphate</keyword>
<dbReference type="PANTHER" id="PTHR48078">
    <property type="entry name" value="THREONINE DEHYDRATASE, MITOCHONDRIAL-RELATED"/>
    <property type="match status" value="1"/>
</dbReference>
<comment type="cofactor">
    <cofactor evidence="1">
        <name>pyridoxal 5'-phosphate</name>
        <dbReference type="ChEBI" id="CHEBI:597326"/>
    </cofactor>
</comment>
<dbReference type="NCBIfam" id="NF005035">
    <property type="entry name" value="PRK06450.1"/>
    <property type="match status" value="1"/>
</dbReference>
<proteinExistence type="predicted"/>
<dbReference type="Pfam" id="PF00291">
    <property type="entry name" value="PALP"/>
    <property type="match status" value="1"/>
</dbReference>
<keyword evidence="6" id="KW-1185">Reference proteome</keyword>
<dbReference type="GO" id="GO:0006565">
    <property type="term" value="P:L-serine catabolic process"/>
    <property type="evidence" value="ECO:0007669"/>
    <property type="project" value="TreeGrafter"/>
</dbReference>
<dbReference type="eggNOG" id="arCOG01434">
    <property type="taxonomic scope" value="Archaea"/>
</dbReference>
<dbReference type="SUPFAM" id="SSF53686">
    <property type="entry name" value="Tryptophan synthase beta subunit-like PLP-dependent enzymes"/>
    <property type="match status" value="1"/>
</dbReference>
<dbReference type="InterPro" id="IPR036052">
    <property type="entry name" value="TrpB-like_PALP_sf"/>
</dbReference>
<dbReference type="Gene3D" id="3.40.50.1100">
    <property type="match status" value="2"/>
</dbReference>
<dbReference type="InterPro" id="IPR001926">
    <property type="entry name" value="TrpB-like_PALP"/>
</dbReference>
<reference evidence="5 6" key="1">
    <citation type="journal article" date="1999" name="Proc. Jpn. Acad.">
        <title>Determination of the complete genomic DNA sequence of Thermoplasma volvanium GSS1.</title>
        <authorList>
            <person name="Kawashima T."/>
            <person name="Yamamoto Y."/>
            <person name="Aramaki H."/>
            <person name="Nunoshiba T."/>
            <person name="Kawamoto T."/>
            <person name="Watanabe K."/>
            <person name="Yamazaki M."/>
            <person name="Kanehori K."/>
            <person name="Amano N."/>
            <person name="Ohya Y."/>
            <person name="Makino K."/>
            <person name="Suzuki M."/>
        </authorList>
    </citation>
    <scope>NUCLEOTIDE SEQUENCE [LARGE SCALE GENOMIC DNA]</scope>
    <source>
        <strain evidence="6">ATCC 51530 / DSM 4299 / JCM 9571 / NBRC 15438 / GSS1</strain>
    </source>
</reference>
<keyword evidence="3" id="KW-0456">Lyase</keyword>
<dbReference type="EMBL" id="BA000011">
    <property type="protein sequence ID" value="BAB59905.1"/>
    <property type="molecule type" value="Genomic_DNA"/>
</dbReference>
<name>Q97AP7_THEVO</name>
<dbReference type="STRING" id="273116.gene:9381553"/>
<dbReference type="RefSeq" id="WP_010917010.1">
    <property type="nucleotide sequence ID" value="NC_002689.2"/>
</dbReference>
<dbReference type="Proteomes" id="UP000001017">
    <property type="component" value="Chromosome"/>
</dbReference>
<dbReference type="GO" id="GO:0003941">
    <property type="term" value="F:L-serine ammonia-lyase activity"/>
    <property type="evidence" value="ECO:0007669"/>
    <property type="project" value="TreeGrafter"/>
</dbReference>
<feature type="domain" description="Tryptophan synthase beta chain-like PALP" evidence="4">
    <location>
        <begin position="52"/>
        <end position="334"/>
    </location>
</feature>
<evidence type="ECO:0000313" key="5">
    <source>
        <dbReference type="EMBL" id="BAB59905.1"/>
    </source>
</evidence>
<dbReference type="GO" id="GO:0004794">
    <property type="term" value="F:threonine deaminase activity"/>
    <property type="evidence" value="ECO:0007669"/>
    <property type="project" value="TreeGrafter"/>
</dbReference>
<dbReference type="PaxDb" id="273116-14324979"/>
<dbReference type="PANTHER" id="PTHR48078:SF6">
    <property type="entry name" value="L-THREONINE DEHYDRATASE CATABOLIC TDCB"/>
    <property type="match status" value="1"/>
</dbReference>
<evidence type="ECO:0000313" key="6">
    <source>
        <dbReference type="Proteomes" id="UP000001017"/>
    </source>
</evidence>
<accession>Q97AP7</accession>
<protein>
    <submittedName>
        <fullName evidence="5">Threonine synthase</fullName>
    </submittedName>
</protein>
<dbReference type="KEGG" id="tvo:TVG0766521"/>
<organism evidence="5 6">
    <name type="scientific">Thermoplasma volcanium (strain ATCC 51530 / DSM 4299 / JCM 9571 / NBRC 15438 / GSS1)</name>
    <dbReference type="NCBI Taxonomy" id="273116"/>
    <lineage>
        <taxon>Archaea</taxon>
        <taxon>Methanobacteriati</taxon>
        <taxon>Thermoplasmatota</taxon>
        <taxon>Thermoplasmata</taxon>
        <taxon>Thermoplasmatales</taxon>
        <taxon>Thermoplasmataceae</taxon>
        <taxon>Thermoplasma</taxon>
    </lineage>
</organism>
<dbReference type="GO" id="GO:0009097">
    <property type="term" value="P:isoleucine biosynthetic process"/>
    <property type="evidence" value="ECO:0007669"/>
    <property type="project" value="TreeGrafter"/>
</dbReference>
<dbReference type="HOGENOM" id="CLU_028142_4_0_2"/>
<sequence length="340" mass="37877">MPCIVRCIRCGNVRKNEELRCPVCGNLYEIYPDFKFQDDYEKNFPYIKKWVSLGEVETPIVNYGEVKFKIDYYQPTFSYKDRGSKVLISHIRDITPSQNISTISEDSSGNAGASIAAYGAAAGLKVKVYVPKTVSGQKFKQILVYGAEAVKIDGNREDVQIAAENSGYYYASHVLRPEFRDGIRSLAYEIFMQTEKMPDHIFIPVSAGTLLIGLYSGFEHLFRSGEIEKIPNIVAVQAEAVSPVCAKLNGEQFDENSNATSIADALVSKKPILLEKMLSILRENGKCIRVSDNEIIEARKELALKGIYAEYSSSTVFAAYKKKKLENSLLVLTGAGLKND</sequence>
<gene>
    <name evidence="5" type="ORF">TVG0766521</name>
</gene>
<dbReference type="GO" id="GO:0006567">
    <property type="term" value="P:L-threonine catabolic process"/>
    <property type="evidence" value="ECO:0007669"/>
    <property type="project" value="TreeGrafter"/>
</dbReference>
<evidence type="ECO:0000259" key="4">
    <source>
        <dbReference type="Pfam" id="PF00291"/>
    </source>
</evidence>
<dbReference type="InterPro" id="IPR050147">
    <property type="entry name" value="Ser/Thr_Dehydratase"/>
</dbReference>
<dbReference type="PhylomeDB" id="Q97AP7"/>
<reference evidence="5 6" key="2">
    <citation type="journal article" date="2000" name="Proc. Natl. Acad. Sci. U.S.A.">
        <title>Archaeal adaptation to higher temperatures revealed by genomic sequence of Thermoplasma volcanium.</title>
        <authorList>
            <person name="Kawashima T."/>
            <person name="Amano N."/>
            <person name="Koike H."/>
            <person name="Makino S."/>
            <person name="Higuchi S."/>
            <person name="Kawashima-Ohya Y."/>
            <person name="Watanabe K."/>
            <person name="Yamazaki M."/>
            <person name="Kanehori K."/>
            <person name="Kawamoto T."/>
            <person name="Nunoshiba T."/>
            <person name="Yamamoto Y."/>
            <person name="Aramaki H."/>
            <person name="Makino K."/>
            <person name="Suzuki M."/>
        </authorList>
    </citation>
    <scope>NUCLEOTIDE SEQUENCE [LARGE SCALE GENOMIC DNA]</scope>
    <source>
        <strain evidence="6">ATCC 51530 / DSM 4299 / JCM 9571 / NBRC 15438 / GSS1</strain>
    </source>
</reference>
<evidence type="ECO:0000256" key="2">
    <source>
        <dbReference type="ARBA" id="ARBA00022898"/>
    </source>
</evidence>
<dbReference type="GeneID" id="1441858"/>